<dbReference type="CDD" id="cd16913">
    <property type="entry name" value="YkuD_like"/>
    <property type="match status" value="1"/>
</dbReference>
<dbReference type="InterPro" id="IPR038063">
    <property type="entry name" value="Transpep_catalytic_dom"/>
</dbReference>
<dbReference type="PROSITE" id="PS52029">
    <property type="entry name" value="LD_TPASE"/>
    <property type="match status" value="1"/>
</dbReference>
<evidence type="ECO:0000313" key="11">
    <source>
        <dbReference type="Proteomes" id="UP001236500"/>
    </source>
</evidence>
<evidence type="ECO:0000256" key="6">
    <source>
        <dbReference type="ARBA" id="ARBA00023316"/>
    </source>
</evidence>
<proteinExistence type="inferred from homology"/>
<keyword evidence="5 7" id="KW-0573">Peptidoglycan synthesis</keyword>
<evidence type="ECO:0000256" key="2">
    <source>
        <dbReference type="ARBA" id="ARBA00005992"/>
    </source>
</evidence>
<keyword evidence="6 7" id="KW-0961">Cell wall biogenesis/degradation</keyword>
<evidence type="ECO:0000256" key="1">
    <source>
        <dbReference type="ARBA" id="ARBA00004752"/>
    </source>
</evidence>
<evidence type="ECO:0000256" key="8">
    <source>
        <dbReference type="SAM" id="MobiDB-lite"/>
    </source>
</evidence>
<dbReference type="InterPro" id="IPR002477">
    <property type="entry name" value="Peptidoglycan-bd-like"/>
</dbReference>
<feature type="domain" description="L,D-TPase catalytic" evidence="9">
    <location>
        <begin position="215"/>
        <end position="392"/>
    </location>
</feature>
<comment type="pathway">
    <text evidence="1 7">Cell wall biogenesis; peptidoglycan biosynthesis.</text>
</comment>
<feature type="active site" description="Proton donor/acceptor" evidence="7">
    <location>
        <position position="342"/>
    </location>
</feature>
<organism evidence="10 11">
    <name type="scientific">Microbulbifer bruguierae</name>
    <dbReference type="NCBI Taxonomy" id="3029061"/>
    <lineage>
        <taxon>Bacteria</taxon>
        <taxon>Pseudomonadati</taxon>
        <taxon>Pseudomonadota</taxon>
        <taxon>Gammaproteobacteria</taxon>
        <taxon>Cellvibrionales</taxon>
        <taxon>Microbulbiferaceae</taxon>
        <taxon>Microbulbifer</taxon>
    </lineage>
</organism>
<dbReference type="RefSeq" id="WP_280319189.1">
    <property type="nucleotide sequence ID" value="NZ_CP118605.1"/>
</dbReference>
<evidence type="ECO:0000256" key="5">
    <source>
        <dbReference type="ARBA" id="ARBA00022984"/>
    </source>
</evidence>
<dbReference type="Proteomes" id="UP001236500">
    <property type="component" value="Chromosome"/>
</dbReference>
<evidence type="ECO:0000256" key="7">
    <source>
        <dbReference type="PROSITE-ProRule" id="PRU01373"/>
    </source>
</evidence>
<evidence type="ECO:0000256" key="4">
    <source>
        <dbReference type="ARBA" id="ARBA00022960"/>
    </source>
</evidence>
<feature type="region of interest" description="Disordered" evidence="8">
    <location>
        <begin position="35"/>
        <end position="66"/>
    </location>
</feature>
<dbReference type="SUPFAM" id="SSF141523">
    <property type="entry name" value="L,D-transpeptidase catalytic domain-like"/>
    <property type="match status" value="1"/>
</dbReference>
<dbReference type="Pfam" id="PF03734">
    <property type="entry name" value="YkuD"/>
    <property type="match status" value="1"/>
</dbReference>
<protein>
    <submittedName>
        <fullName evidence="10">L,D-transpeptidase family protein</fullName>
    </submittedName>
</protein>
<evidence type="ECO:0000259" key="9">
    <source>
        <dbReference type="PROSITE" id="PS52029"/>
    </source>
</evidence>
<feature type="active site" description="Nucleophile" evidence="7">
    <location>
        <position position="361"/>
    </location>
</feature>
<dbReference type="InterPro" id="IPR036366">
    <property type="entry name" value="PGBDSf"/>
</dbReference>
<sequence length="453" mass="49883">MGDASRNQLGNKRGIRWGIGAAVILSLSLETGAETGAQAPANPPQEASNNGEASANPGKPATRDSSLLATYSPFTPYGRQYALMREELARYQALSQGENWQPLPAGQPLAPGVRDPRVRILRSLLMQYGDLPLSDDMATAALDSSAAANTSAADTYDNRVRTAVERFQRRHGLRADGVVDRTTREHLNTPPAQRLATLEANLTRWQQIPKDLGPRYIHVNIPEFTLRLMEGEREQYRMRVVVGKTKHKTPQLSTRLTRVIFNPTWTVPTSIAVHELLPKGSANLTAGGYRLVNNRGKSVPFSSGNLRALRLGSVALQQRGGEGNALGRFKFLIPNQQAIFLHDTQKKELFSRGQRAFSHGCIRLEKPQELAEIVLASQGRPGHWSNERLTRYSSGSRTRSVALDQPIPVHITYWTAWVDEEGLLNFRPDVYGLDRPAGTSAGNADDANDGEAE</sequence>
<accession>A0ABY8NAM5</accession>
<dbReference type="Gene3D" id="1.10.101.10">
    <property type="entry name" value="PGBD-like superfamily/PGBD"/>
    <property type="match status" value="1"/>
</dbReference>
<dbReference type="EMBL" id="CP118605">
    <property type="protein sequence ID" value="WGL15953.1"/>
    <property type="molecule type" value="Genomic_DNA"/>
</dbReference>
<keyword evidence="4 7" id="KW-0133">Cell shape</keyword>
<dbReference type="PANTHER" id="PTHR41533">
    <property type="entry name" value="L,D-TRANSPEPTIDASE HI_1667-RELATED"/>
    <property type="match status" value="1"/>
</dbReference>
<keyword evidence="11" id="KW-1185">Reference proteome</keyword>
<reference evidence="10 11" key="1">
    <citation type="submission" date="2023-02" db="EMBL/GenBank/DDBJ databases">
        <title>Description and genomic characterization of Microbulbifer bruguierae sp. nov., isolated from the sediment of mangrove plant Bruguiera sexangula.</title>
        <authorList>
            <person name="Long M."/>
        </authorList>
    </citation>
    <scope>NUCLEOTIDE SEQUENCE [LARGE SCALE GENOMIC DNA]</scope>
    <source>
        <strain evidence="10 11">H12</strain>
    </source>
</reference>
<dbReference type="Gene3D" id="2.40.440.10">
    <property type="entry name" value="L,D-transpeptidase catalytic domain-like"/>
    <property type="match status" value="1"/>
</dbReference>
<dbReference type="InterPro" id="IPR052905">
    <property type="entry name" value="LD-transpeptidase_YkuD-like"/>
</dbReference>
<dbReference type="SUPFAM" id="SSF47090">
    <property type="entry name" value="PGBD-like"/>
    <property type="match status" value="1"/>
</dbReference>
<dbReference type="Pfam" id="PF01471">
    <property type="entry name" value="PG_binding_1"/>
    <property type="match status" value="1"/>
</dbReference>
<dbReference type="PANTHER" id="PTHR41533:SF2">
    <property type="entry name" value="BLR7131 PROTEIN"/>
    <property type="match status" value="1"/>
</dbReference>
<evidence type="ECO:0000256" key="3">
    <source>
        <dbReference type="ARBA" id="ARBA00022679"/>
    </source>
</evidence>
<keyword evidence="3" id="KW-0808">Transferase</keyword>
<comment type="similarity">
    <text evidence="2">Belongs to the YkuD family.</text>
</comment>
<evidence type="ECO:0000313" key="10">
    <source>
        <dbReference type="EMBL" id="WGL15953.1"/>
    </source>
</evidence>
<name>A0ABY8NAM5_9GAMM</name>
<dbReference type="InterPro" id="IPR005490">
    <property type="entry name" value="LD_TPept_cat_dom"/>
</dbReference>
<dbReference type="InterPro" id="IPR036365">
    <property type="entry name" value="PGBD-like_sf"/>
</dbReference>
<gene>
    <name evidence="10" type="ORF">PVT68_14395</name>
</gene>